<feature type="repeat" description="WD" evidence="3">
    <location>
        <begin position="876"/>
        <end position="917"/>
    </location>
</feature>
<dbReference type="InterPro" id="IPR001680">
    <property type="entry name" value="WD40_rpt"/>
</dbReference>
<dbReference type="OrthoDB" id="538223at2759"/>
<evidence type="ECO:0000313" key="5">
    <source>
        <dbReference type="EMBL" id="KIM20115.1"/>
    </source>
</evidence>
<feature type="repeat" description="WD" evidence="3">
    <location>
        <begin position="833"/>
        <end position="874"/>
    </location>
</feature>
<dbReference type="PANTHER" id="PTHR19848">
    <property type="entry name" value="WD40 REPEAT PROTEIN"/>
    <property type="match status" value="1"/>
</dbReference>
<dbReference type="PANTHER" id="PTHR19848:SF8">
    <property type="entry name" value="F-BOX AND WD REPEAT DOMAIN CONTAINING 7"/>
    <property type="match status" value="1"/>
</dbReference>
<dbReference type="Pfam" id="PF00400">
    <property type="entry name" value="WD40"/>
    <property type="match status" value="13"/>
</dbReference>
<gene>
    <name evidence="5" type="ORF">M408DRAFT_309136</name>
</gene>
<evidence type="ECO:0000313" key="6">
    <source>
        <dbReference type="Proteomes" id="UP000054097"/>
    </source>
</evidence>
<dbReference type="InterPro" id="IPR027417">
    <property type="entry name" value="P-loop_NTPase"/>
</dbReference>
<proteinExistence type="predicted"/>
<dbReference type="InterPro" id="IPR019775">
    <property type="entry name" value="WD40_repeat_CS"/>
</dbReference>
<dbReference type="STRING" id="933852.A0A0C3A648"/>
<dbReference type="InterPro" id="IPR011047">
    <property type="entry name" value="Quinoprotein_ADH-like_sf"/>
</dbReference>
<feature type="domain" description="Nephrocystin 3-like N-terminal" evidence="4">
    <location>
        <begin position="3"/>
        <end position="149"/>
    </location>
</feature>
<sequence length="1072" mass="118196">MEKIFWLYGIPGSGKSAVATSLCHMLESQGALGASFFCRRDDPVLSKSSSVLPTLIYDLALAWAPYRELVAKALSTDLRLKPNQIDFIFNKLILGALEGLKRHPPHPFVIVLDALDEYGDNERDRKSLLSYLTAATSKVDWLKVIVTSRPDHDIEAAFTGLDPTSYQHLDLYEAKNSRMDIRLFAKEQLSLLGEQRHLGDEWPGNENLDLIVNHSRGLFISVQTIWLFIKDTWEPVWHLEQLLQGPIGGHADTQLHELYKMILHLKVGQKKESSTYFRQILGTIIAVADRRSLCDDTLASLLKMRPHVVKSVVDDLKSLLYREGEIKPVVRMRHLSLADFLLGSSCPDEFGVDIQSINAMLTIRCFEIMAKDLKFNICNLETSSILNTEVTDMEYRCGTIPDSLLYSCIQWASHLESTSPSLHGEQVEMGGHITYFGHYYFLFWLEVLSISKHMALASPMLAALLQWVQDMMEFVTAFAGVISQSTPHIYLSALPFSPQESAISKQYMKNYPVTLKILTGGYDKWPLVQNVFFGHSDCVTSVAISQDRKFIISASRDNTIRLWNAETGETIGAPLKGHTDWVNSIAFSHDGKRIASGSDDTTIRIWDTMTREVIGGPLEGHTGPVNSIAFSYDGKRVVSASDDTTIRVWDADCRKIIGEPLEGHTESVNSVAISHDGMHIVSGSDDMKIRIWDVEARRTVGEPLEGHTAPVNSVAFSYDGKRVISGSDDTTILLWDAKTGNNIGEPLNGHDGWVNSVLLSRDGKRIISGSADTTIRIWDADSGKKLGGPLEGHDGWVNAVALSHDGKRVISGSADTTVRVWDAESEKVVGESLEGHSDSVNSIALSHDGSYIVSGSDDTKIGIWEAETGRMVGGLLDGHTDSVNSVAFSSDSRHIVSGSSDMTIRVWDAQAGRMVGKPLEGHTESVKSVAFSYDGKYIVSGSADTTIRVWNRNTRKLIEAPLKGHTASVNSVAVSYDGKRILSGSDDASIRLWDMESRQMVGEPLEGHTGSVKSVSFSYDGKRIVSGSDDRTIRIWDAEKGSMLGEPLKGHMESINSVAFSHDGKLILSGSH</sequence>
<accession>A0A0C3A648</accession>
<dbReference type="InterPro" id="IPR020472">
    <property type="entry name" value="WD40_PAC1"/>
</dbReference>
<feature type="repeat" description="WD" evidence="3">
    <location>
        <begin position="1048"/>
        <end position="1072"/>
    </location>
</feature>
<keyword evidence="6" id="KW-1185">Reference proteome</keyword>
<dbReference type="Gene3D" id="2.130.10.10">
    <property type="entry name" value="YVTN repeat-like/Quinoprotein amine dehydrogenase"/>
    <property type="match status" value="6"/>
</dbReference>
<dbReference type="AlphaFoldDB" id="A0A0C3A648"/>
<dbReference type="SUPFAM" id="SSF52540">
    <property type="entry name" value="P-loop containing nucleoside triphosphate hydrolases"/>
    <property type="match status" value="1"/>
</dbReference>
<feature type="repeat" description="WD" evidence="3">
    <location>
        <begin position="1005"/>
        <end position="1046"/>
    </location>
</feature>
<feature type="repeat" description="WD" evidence="3">
    <location>
        <begin position="661"/>
        <end position="702"/>
    </location>
</feature>
<dbReference type="EMBL" id="KN824473">
    <property type="protein sequence ID" value="KIM20115.1"/>
    <property type="molecule type" value="Genomic_DNA"/>
</dbReference>
<organism evidence="5 6">
    <name type="scientific">Serendipita vermifera MAFF 305830</name>
    <dbReference type="NCBI Taxonomy" id="933852"/>
    <lineage>
        <taxon>Eukaryota</taxon>
        <taxon>Fungi</taxon>
        <taxon>Dikarya</taxon>
        <taxon>Basidiomycota</taxon>
        <taxon>Agaricomycotina</taxon>
        <taxon>Agaricomycetes</taxon>
        <taxon>Sebacinales</taxon>
        <taxon>Serendipitaceae</taxon>
        <taxon>Serendipita</taxon>
    </lineage>
</organism>
<dbReference type="InterPro" id="IPR056884">
    <property type="entry name" value="NPHP3-like_N"/>
</dbReference>
<evidence type="ECO:0000256" key="1">
    <source>
        <dbReference type="ARBA" id="ARBA00022574"/>
    </source>
</evidence>
<evidence type="ECO:0000256" key="2">
    <source>
        <dbReference type="ARBA" id="ARBA00022737"/>
    </source>
</evidence>
<feature type="repeat" description="WD" evidence="3">
    <location>
        <begin position="618"/>
        <end position="650"/>
    </location>
</feature>
<feature type="non-terminal residue" evidence="5">
    <location>
        <position position="1072"/>
    </location>
</feature>
<feature type="repeat" description="WD" evidence="3">
    <location>
        <begin position="532"/>
        <end position="573"/>
    </location>
</feature>
<evidence type="ECO:0000256" key="3">
    <source>
        <dbReference type="PROSITE-ProRule" id="PRU00221"/>
    </source>
</evidence>
<dbReference type="SUPFAM" id="SSF50998">
    <property type="entry name" value="Quinoprotein alcohol dehydrogenase-like"/>
    <property type="match status" value="2"/>
</dbReference>
<reference evidence="6" key="2">
    <citation type="submission" date="2015-01" db="EMBL/GenBank/DDBJ databases">
        <title>Evolutionary Origins and Diversification of the Mycorrhizal Mutualists.</title>
        <authorList>
            <consortium name="DOE Joint Genome Institute"/>
            <consortium name="Mycorrhizal Genomics Consortium"/>
            <person name="Kohler A."/>
            <person name="Kuo A."/>
            <person name="Nagy L.G."/>
            <person name="Floudas D."/>
            <person name="Copeland A."/>
            <person name="Barry K.W."/>
            <person name="Cichocki N."/>
            <person name="Veneault-Fourrey C."/>
            <person name="LaButti K."/>
            <person name="Lindquist E.A."/>
            <person name="Lipzen A."/>
            <person name="Lundell T."/>
            <person name="Morin E."/>
            <person name="Murat C."/>
            <person name="Riley R."/>
            <person name="Ohm R."/>
            <person name="Sun H."/>
            <person name="Tunlid A."/>
            <person name="Henrissat B."/>
            <person name="Grigoriev I.V."/>
            <person name="Hibbett D.S."/>
            <person name="Martin F."/>
        </authorList>
    </citation>
    <scope>NUCLEOTIDE SEQUENCE [LARGE SCALE GENOMIC DNA]</scope>
    <source>
        <strain evidence="6">MAFF 305830</strain>
    </source>
</reference>
<feature type="repeat" description="WD" evidence="3">
    <location>
        <begin position="704"/>
        <end position="745"/>
    </location>
</feature>
<reference evidence="5 6" key="1">
    <citation type="submission" date="2014-04" db="EMBL/GenBank/DDBJ databases">
        <authorList>
            <consortium name="DOE Joint Genome Institute"/>
            <person name="Kuo A."/>
            <person name="Zuccaro A."/>
            <person name="Kohler A."/>
            <person name="Nagy L.G."/>
            <person name="Floudas D."/>
            <person name="Copeland A."/>
            <person name="Barry K.W."/>
            <person name="Cichocki N."/>
            <person name="Veneault-Fourrey C."/>
            <person name="LaButti K."/>
            <person name="Lindquist E.A."/>
            <person name="Lipzen A."/>
            <person name="Lundell T."/>
            <person name="Morin E."/>
            <person name="Murat C."/>
            <person name="Sun H."/>
            <person name="Tunlid A."/>
            <person name="Henrissat B."/>
            <person name="Grigoriev I.V."/>
            <person name="Hibbett D.S."/>
            <person name="Martin F."/>
            <person name="Nordberg H.P."/>
            <person name="Cantor M.N."/>
            <person name="Hua S.X."/>
        </authorList>
    </citation>
    <scope>NUCLEOTIDE SEQUENCE [LARGE SCALE GENOMIC DNA]</scope>
    <source>
        <strain evidence="5 6">MAFF 305830</strain>
    </source>
</reference>
<keyword evidence="1 3" id="KW-0853">WD repeat</keyword>
<keyword evidence="2" id="KW-0677">Repeat</keyword>
<dbReference type="HOGENOM" id="CLU_000288_6_3_1"/>
<feature type="repeat" description="WD" evidence="3">
    <location>
        <begin position="575"/>
        <end position="616"/>
    </location>
</feature>
<feature type="repeat" description="WD" evidence="3">
    <location>
        <begin position="747"/>
        <end position="788"/>
    </location>
</feature>
<dbReference type="PROSITE" id="PS00678">
    <property type="entry name" value="WD_REPEATS_1"/>
    <property type="match status" value="9"/>
</dbReference>
<dbReference type="Pfam" id="PF24883">
    <property type="entry name" value="NPHP3_N"/>
    <property type="match status" value="1"/>
</dbReference>
<feature type="repeat" description="WD" evidence="3">
    <location>
        <begin position="962"/>
        <end position="1003"/>
    </location>
</feature>
<evidence type="ECO:0000259" key="4">
    <source>
        <dbReference type="Pfam" id="PF24883"/>
    </source>
</evidence>
<dbReference type="Gene3D" id="3.40.50.300">
    <property type="entry name" value="P-loop containing nucleotide triphosphate hydrolases"/>
    <property type="match status" value="1"/>
</dbReference>
<dbReference type="CDD" id="cd00200">
    <property type="entry name" value="WD40"/>
    <property type="match status" value="2"/>
</dbReference>
<feature type="repeat" description="WD" evidence="3">
    <location>
        <begin position="919"/>
        <end position="960"/>
    </location>
</feature>
<dbReference type="InterPro" id="IPR015943">
    <property type="entry name" value="WD40/YVTN_repeat-like_dom_sf"/>
</dbReference>
<dbReference type="PROSITE" id="PS50082">
    <property type="entry name" value="WD_REPEATS_2"/>
    <property type="match status" value="13"/>
</dbReference>
<dbReference type="PRINTS" id="PR00320">
    <property type="entry name" value="GPROTEINBRPT"/>
</dbReference>
<protein>
    <recommendedName>
        <fullName evidence="4">Nephrocystin 3-like N-terminal domain-containing protein</fullName>
    </recommendedName>
</protein>
<dbReference type="Proteomes" id="UP000054097">
    <property type="component" value="Unassembled WGS sequence"/>
</dbReference>
<dbReference type="SMART" id="SM00320">
    <property type="entry name" value="WD40"/>
    <property type="match status" value="13"/>
</dbReference>
<dbReference type="PROSITE" id="PS50294">
    <property type="entry name" value="WD_REPEATS_REGION"/>
    <property type="match status" value="13"/>
</dbReference>
<feature type="repeat" description="WD" evidence="3">
    <location>
        <begin position="790"/>
        <end position="831"/>
    </location>
</feature>
<name>A0A0C3A648_SERVB</name>